<keyword evidence="10" id="KW-0028">Amino-acid biosynthesis</keyword>
<dbReference type="InterPro" id="IPR015421">
    <property type="entry name" value="PyrdxlP-dep_Trfase_major"/>
</dbReference>
<reference evidence="14" key="1">
    <citation type="submission" date="2016-10" db="EMBL/GenBank/DDBJ databases">
        <authorList>
            <person name="Varghese N."/>
            <person name="Submissions S."/>
        </authorList>
    </citation>
    <scope>NUCLEOTIDE SEQUENCE [LARGE SCALE GENOMIC DNA]</scope>
    <source>
        <strain evidence="14">DSM 45004</strain>
    </source>
</reference>
<evidence type="ECO:0000256" key="3">
    <source>
        <dbReference type="ARBA" id="ARBA00006376"/>
    </source>
</evidence>
<dbReference type="Pfam" id="PF00464">
    <property type="entry name" value="SHMT"/>
    <property type="match status" value="1"/>
</dbReference>
<dbReference type="GO" id="GO:0032259">
    <property type="term" value="P:methylation"/>
    <property type="evidence" value="ECO:0007669"/>
    <property type="project" value="UniProtKB-KW"/>
</dbReference>
<evidence type="ECO:0000313" key="14">
    <source>
        <dbReference type="Proteomes" id="UP000198716"/>
    </source>
</evidence>
<dbReference type="UniPathway" id="UPA00288">
    <property type="reaction ID" value="UER01023"/>
</dbReference>
<dbReference type="UniPathway" id="UPA00193"/>
<protein>
    <recommendedName>
        <fullName evidence="10">Serine hydroxymethyltransferase</fullName>
        <shortName evidence="10">SHMT</shortName>
        <shortName evidence="10">Serine methylase</shortName>
        <ecNumber evidence="10">2.1.2.1</ecNumber>
    </recommendedName>
</protein>
<evidence type="ECO:0000256" key="2">
    <source>
        <dbReference type="ARBA" id="ARBA00004496"/>
    </source>
</evidence>
<evidence type="ECO:0000256" key="10">
    <source>
        <dbReference type="HAMAP-Rule" id="MF_00051"/>
    </source>
</evidence>
<evidence type="ECO:0000256" key="5">
    <source>
        <dbReference type="ARBA" id="ARBA00022490"/>
    </source>
</evidence>
<keyword evidence="13" id="KW-0489">Methyltransferase</keyword>
<dbReference type="AlphaFoldDB" id="A0A1I1V8U5"/>
<comment type="similarity">
    <text evidence="3 10">Belongs to the SHMT family.</text>
</comment>
<evidence type="ECO:0000256" key="9">
    <source>
        <dbReference type="ARBA" id="ARBA00054606"/>
    </source>
</evidence>
<evidence type="ECO:0000256" key="6">
    <source>
        <dbReference type="ARBA" id="ARBA00022563"/>
    </source>
</evidence>
<organism evidence="13 14">
    <name type="scientific">Actinopolyspora alba</name>
    <dbReference type="NCBI Taxonomy" id="673379"/>
    <lineage>
        <taxon>Bacteria</taxon>
        <taxon>Bacillati</taxon>
        <taxon>Actinomycetota</taxon>
        <taxon>Actinomycetes</taxon>
        <taxon>Actinopolysporales</taxon>
        <taxon>Actinopolysporaceae</taxon>
        <taxon>Actinopolyspora</taxon>
        <taxon>Actinopolyspora alba group</taxon>
    </lineage>
</organism>
<feature type="binding site" evidence="10">
    <location>
        <position position="124"/>
    </location>
    <ligand>
        <name>(6S)-5,6,7,8-tetrahydrofolate</name>
        <dbReference type="ChEBI" id="CHEBI:57453"/>
    </ligand>
</feature>
<dbReference type="GO" id="GO:0035999">
    <property type="term" value="P:tetrahydrofolate interconversion"/>
    <property type="evidence" value="ECO:0007669"/>
    <property type="project" value="UniProtKB-UniRule"/>
</dbReference>
<dbReference type="PROSITE" id="PS00096">
    <property type="entry name" value="SHMT"/>
    <property type="match status" value="1"/>
</dbReference>
<dbReference type="EMBL" id="FOMZ01000003">
    <property type="protein sequence ID" value="SFD79481.1"/>
    <property type="molecule type" value="Genomic_DNA"/>
</dbReference>
<feature type="modified residue" description="N6-(pyridoxal phosphate)lysine" evidence="10 11">
    <location>
        <position position="233"/>
    </location>
</feature>
<evidence type="ECO:0000256" key="1">
    <source>
        <dbReference type="ARBA" id="ARBA00001933"/>
    </source>
</evidence>
<dbReference type="GO" id="GO:0005829">
    <property type="term" value="C:cytosol"/>
    <property type="evidence" value="ECO:0007669"/>
    <property type="project" value="TreeGrafter"/>
</dbReference>
<dbReference type="InterPro" id="IPR015424">
    <property type="entry name" value="PyrdxlP-dep_Trfase"/>
</dbReference>
<dbReference type="InterPro" id="IPR039429">
    <property type="entry name" value="SHMT-like_dom"/>
</dbReference>
<comment type="subunit">
    <text evidence="4 10">Homodimer.</text>
</comment>
<keyword evidence="5 10" id="KW-0963">Cytoplasm</keyword>
<dbReference type="GO" id="GO:0030170">
    <property type="term" value="F:pyridoxal phosphate binding"/>
    <property type="evidence" value="ECO:0007669"/>
    <property type="project" value="UniProtKB-UniRule"/>
</dbReference>
<keyword evidence="6 10" id="KW-0554">One-carbon metabolism</keyword>
<evidence type="ECO:0000259" key="12">
    <source>
        <dbReference type="Pfam" id="PF00464"/>
    </source>
</evidence>
<comment type="cofactor">
    <cofactor evidence="1 10 11">
        <name>pyridoxal 5'-phosphate</name>
        <dbReference type="ChEBI" id="CHEBI:597326"/>
    </cofactor>
</comment>
<evidence type="ECO:0000256" key="11">
    <source>
        <dbReference type="PIRSR" id="PIRSR000412-50"/>
    </source>
</evidence>
<comment type="function">
    <text evidence="9">Catalyzes the reversible interconversion of serine and glycine with tetrahydrofolate (THF) serving as the one-carbon carrier. This reaction serves as the major source of one-carbon groups required for the biosynthesis of purines, thymidylate, methionine, and other important biomolecules. Also exhibits THF-independent aldolase activity toward beta-hydroxyamino acids, producing glycine and aldehydes, via a retro-aldol mechanism. Thus, is able to catalyze the cleavage of L-allo-threonine.</text>
</comment>
<gene>
    <name evidence="10" type="primary">glyA</name>
    <name evidence="13" type="ORF">SAMN04487819_103189</name>
</gene>
<dbReference type="InterPro" id="IPR049943">
    <property type="entry name" value="Ser_HO-MeTrfase-like"/>
</dbReference>
<sequence length="426" mass="46099">MPSGDLFNERLASVDPEVANAVDAELHRQQNTLEMIASENFAPQSVLEAQGSVLTNKYAEGYPGKRYYGGCEHVDVVERLAIDRVKQLFGASYANVQPHSGAQANSAAMFALLKPGDTILGLDLANGGHLTHGMRLNFSGKLYNVVPYRVREDDHLVDMDEVARLARENKPQVIIAGWSAYPRQLDFKRFREIADEVGAYLMVDMAHFAGLVAAGLHPNPVPHAHVVTTTTHKTLGGPRAGVILSSDEELGKKFNSAVFPGQQGGPLEHVIAGKAVAFKLAAGEEFADRQRRTLEGARIIADRLQAEDAKAAGVQIVSGGTDVHLVLVDLRDSELDGQQAEDRMHEIGITVNRNAVPNDPRPPMVTSGLRIGTSALATRGFAAEDFTEIAEIIATALHSDFDESVSKKLRGRVEALAAKHPLYPNL</sequence>
<accession>A0A1I1V8U5</accession>
<dbReference type="InterPro" id="IPR015422">
    <property type="entry name" value="PyrdxlP-dep_Trfase_small"/>
</dbReference>
<comment type="pathway">
    <text evidence="10">Amino-acid biosynthesis; glycine biosynthesis; glycine from L-serine: step 1/1.</text>
</comment>
<dbReference type="EC" id="2.1.2.1" evidence="10"/>
<dbReference type="CDD" id="cd00378">
    <property type="entry name" value="SHMT"/>
    <property type="match status" value="1"/>
</dbReference>
<comment type="caution">
    <text evidence="10">Lacks conserved residue(s) required for the propagation of feature annotation.</text>
</comment>
<dbReference type="InterPro" id="IPR001085">
    <property type="entry name" value="Ser_HO-MeTrfase"/>
</dbReference>
<dbReference type="InterPro" id="IPR019798">
    <property type="entry name" value="Ser_HO-MeTrfase_PLP_BS"/>
</dbReference>
<comment type="catalytic activity">
    <reaction evidence="10">
        <text>(6R)-5,10-methylene-5,6,7,8-tetrahydrofolate + glycine + H2O = (6S)-5,6,7,8-tetrahydrofolate + L-serine</text>
        <dbReference type="Rhea" id="RHEA:15481"/>
        <dbReference type="ChEBI" id="CHEBI:15377"/>
        <dbReference type="ChEBI" id="CHEBI:15636"/>
        <dbReference type="ChEBI" id="CHEBI:33384"/>
        <dbReference type="ChEBI" id="CHEBI:57305"/>
        <dbReference type="ChEBI" id="CHEBI:57453"/>
        <dbReference type="EC" id="2.1.2.1"/>
    </reaction>
</comment>
<dbReference type="NCBIfam" id="NF000586">
    <property type="entry name" value="PRK00011.1"/>
    <property type="match status" value="1"/>
</dbReference>
<feature type="site" description="Plays an important role in substrate specificity" evidence="10">
    <location>
        <position position="232"/>
    </location>
</feature>
<dbReference type="FunFam" id="3.40.640.10:FF:000001">
    <property type="entry name" value="Serine hydroxymethyltransferase"/>
    <property type="match status" value="1"/>
</dbReference>
<keyword evidence="7 10" id="KW-0808">Transferase</keyword>
<dbReference type="SUPFAM" id="SSF53383">
    <property type="entry name" value="PLP-dependent transferases"/>
    <property type="match status" value="1"/>
</dbReference>
<keyword evidence="8 10" id="KW-0663">Pyridoxal phosphate</keyword>
<dbReference type="GO" id="GO:0004372">
    <property type="term" value="F:glycine hydroxymethyltransferase activity"/>
    <property type="evidence" value="ECO:0007669"/>
    <property type="project" value="UniProtKB-UniRule"/>
</dbReference>
<feature type="binding site" evidence="10">
    <location>
        <position position="248"/>
    </location>
    <ligand>
        <name>(6S)-5,6,7,8-tetrahydrofolate</name>
        <dbReference type="ChEBI" id="CHEBI:57453"/>
    </ligand>
</feature>
<dbReference type="GO" id="GO:0019264">
    <property type="term" value="P:glycine biosynthetic process from serine"/>
    <property type="evidence" value="ECO:0007669"/>
    <property type="project" value="UniProtKB-UniRule"/>
</dbReference>
<dbReference type="Gene3D" id="3.40.640.10">
    <property type="entry name" value="Type I PLP-dependent aspartate aminotransferase-like (Major domain)"/>
    <property type="match status" value="1"/>
</dbReference>
<dbReference type="PIRSF" id="PIRSF000412">
    <property type="entry name" value="SHMT"/>
    <property type="match status" value="1"/>
</dbReference>
<dbReference type="PANTHER" id="PTHR11680:SF35">
    <property type="entry name" value="SERINE HYDROXYMETHYLTRANSFERASE 1"/>
    <property type="match status" value="1"/>
</dbReference>
<evidence type="ECO:0000256" key="7">
    <source>
        <dbReference type="ARBA" id="ARBA00022679"/>
    </source>
</evidence>
<feature type="domain" description="Serine hydroxymethyltransferase-like" evidence="12">
    <location>
        <begin position="12"/>
        <end position="393"/>
    </location>
</feature>
<dbReference type="Proteomes" id="UP000198716">
    <property type="component" value="Unassembled WGS sequence"/>
</dbReference>
<comment type="pathway">
    <text evidence="10">One-carbon metabolism; tetrahydrofolate interconversion.</text>
</comment>
<dbReference type="GO" id="GO:0008168">
    <property type="term" value="F:methyltransferase activity"/>
    <property type="evidence" value="ECO:0007669"/>
    <property type="project" value="UniProtKB-KW"/>
</dbReference>
<evidence type="ECO:0000313" key="13">
    <source>
        <dbReference type="EMBL" id="SFD79481.1"/>
    </source>
</evidence>
<name>A0A1I1V8U5_9ACTN</name>
<dbReference type="Gene3D" id="3.90.1150.10">
    <property type="entry name" value="Aspartate Aminotransferase, domain 1"/>
    <property type="match status" value="1"/>
</dbReference>
<evidence type="ECO:0000256" key="8">
    <source>
        <dbReference type="ARBA" id="ARBA00022898"/>
    </source>
</evidence>
<dbReference type="HAMAP" id="MF_00051">
    <property type="entry name" value="SHMT"/>
    <property type="match status" value="1"/>
</dbReference>
<keyword evidence="14" id="KW-1185">Reference proteome</keyword>
<feature type="binding site" evidence="10">
    <location>
        <begin position="128"/>
        <end position="130"/>
    </location>
    <ligand>
        <name>(6S)-5,6,7,8-tetrahydrofolate</name>
        <dbReference type="ChEBI" id="CHEBI:57453"/>
    </ligand>
</feature>
<evidence type="ECO:0000256" key="4">
    <source>
        <dbReference type="ARBA" id="ARBA00011738"/>
    </source>
</evidence>
<proteinExistence type="inferred from homology"/>
<dbReference type="PANTHER" id="PTHR11680">
    <property type="entry name" value="SERINE HYDROXYMETHYLTRANSFERASE"/>
    <property type="match status" value="1"/>
</dbReference>
<dbReference type="RefSeq" id="WP_092925061.1">
    <property type="nucleotide sequence ID" value="NZ_FOMZ01000003.1"/>
</dbReference>
<comment type="subcellular location">
    <subcellularLocation>
        <location evidence="2 10">Cytoplasm</location>
    </subcellularLocation>
</comment>
<dbReference type="GO" id="GO:0042803">
    <property type="term" value="F:protein homodimerization activity"/>
    <property type="evidence" value="ECO:0007669"/>
    <property type="project" value="UniProtKB-ARBA"/>
</dbReference>